<dbReference type="AlphaFoldDB" id="A0A0L0FJZ3"/>
<dbReference type="InterPro" id="IPR019564">
    <property type="entry name" value="Sam37/metaxin_N"/>
</dbReference>
<feature type="domain" description="Mitochondrial outer membrane transport complex Sam37/metaxin N-terminal" evidence="9">
    <location>
        <begin position="21"/>
        <end position="144"/>
    </location>
</feature>
<evidence type="ECO:0000256" key="2">
    <source>
        <dbReference type="ARBA" id="ARBA00022448"/>
    </source>
</evidence>
<evidence type="ECO:0000256" key="6">
    <source>
        <dbReference type="ARBA" id="ARBA00023136"/>
    </source>
</evidence>
<evidence type="ECO:0000256" key="5">
    <source>
        <dbReference type="ARBA" id="ARBA00023128"/>
    </source>
</evidence>
<keyword evidence="11" id="KW-1185">Reference proteome</keyword>
<gene>
    <name evidence="10" type="ORF">SARC_10442</name>
</gene>
<dbReference type="eggNOG" id="KOG3028">
    <property type="taxonomic scope" value="Eukaryota"/>
</dbReference>
<evidence type="ECO:0000256" key="1">
    <source>
        <dbReference type="ARBA" id="ARBA00004294"/>
    </source>
</evidence>
<dbReference type="Pfam" id="PF10568">
    <property type="entry name" value="Tom37"/>
    <property type="match status" value="1"/>
</dbReference>
<accession>A0A0L0FJZ3</accession>
<dbReference type="PANTHER" id="PTHR12289">
    <property type="entry name" value="METAXIN RELATED"/>
    <property type="match status" value="1"/>
</dbReference>
<protein>
    <recommendedName>
        <fullName evidence="9">Mitochondrial outer membrane transport complex Sam37/metaxin N-terminal domain-containing protein</fullName>
    </recommendedName>
</protein>
<dbReference type="SUPFAM" id="SSF47616">
    <property type="entry name" value="GST C-terminal domain-like"/>
    <property type="match status" value="1"/>
</dbReference>
<keyword evidence="8" id="KW-0812">Transmembrane</keyword>
<dbReference type="GeneID" id="25910946"/>
<dbReference type="GO" id="GO:0001401">
    <property type="term" value="C:SAM complex"/>
    <property type="evidence" value="ECO:0007669"/>
    <property type="project" value="InterPro"/>
</dbReference>
<keyword evidence="5" id="KW-0496">Mitochondrion</keyword>
<dbReference type="CDD" id="cd00299">
    <property type="entry name" value="GST_C_family"/>
    <property type="match status" value="1"/>
</dbReference>
<feature type="region of interest" description="Disordered" evidence="7">
    <location>
        <begin position="350"/>
        <end position="369"/>
    </location>
</feature>
<dbReference type="CDD" id="cd03054">
    <property type="entry name" value="GST_N_Metaxin"/>
    <property type="match status" value="1"/>
</dbReference>
<feature type="transmembrane region" description="Helical" evidence="8">
    <location>
        <begin position="378"/>
        <end position="400"/>
    </location>
</feature>
<keyword evidence="4" id="KW-0653">Protein transport</keyword>
<evidence type="ECO:0000313" key="10">
    <source>
        <dbReference type="EMBL" id="KNC77087.1"/>
    </source>
</evidence>
<dbReference type="STRING" id="667725.A0A0L0FJZ3"/>
<dbReference type="GO" id="GO:0015031">
    <property type="term" value="P:protein transport"/>
    <property type="evidence" value="ECO:0007669"/>
    <property type="project" value="UniProtKB-KW"/>
</dbReference>
<evidence type="ECO:0000256" key="8">
    <source>
        <dbReference type="SAM" id="Phobius"/>
    </source>
</evidence>
<dbReference type="InterPro" id="IPR050931">
    <property type="entry name" value="Mito_Protein_Transport_Metaxin"/>
</dbReference>
<proteinExistence type="predicted"/>
<dbReference type="PANTHER" id="PTHR12289:SF41">
    <property type="entry name" value="FAILED AXON CONNECTIONS-RELATED"/>
    <property type="match status" value="1"/>
</dbReference>
<name>A0A0L0FJZ3_9EUKA</name>
<dbReference type="Proteomes" id="UP000054560">
    <property type="component" value="Unassembled WGS sequence"/>
</dbReference>
<evidence type="ECO:0000256" key="3">
    <source>
        <dbReference type="ARBA" id="ARBA00022787"/>
    </source>
</evidence>
<dbReference type="OrthoDB" id="5835136at2759"/>
<organism evidence="10 11">
    <name type="scientific">Sphaeroforma arctica JP610</name>
    <dbReference type="NCBI Taxonomy" id="667725"/>
    <lineage>
        <taxon>Eukaryota</taxon>
        <taxon>Ichthyosporea</taxon>
        <taxon>Ichthyophonida</taxon>
        <taxon>Sphaeroforma</taxon>
    </lineage>
</organism>
<keyword evidence="6 8" id="KW-0472">Membrane</keyword>
<feature type="compositionally biased region" description="Acidic residues" evidence="7">
    <location>
        <begin position="357"/>
        <end position="369"/>
    </location>
</feature>
<dbReference type="RefSeq" id="XP_014150989.1">
    <property type="nucleotide sequence ID" value="XM_014295514.1"/>
</dbReference>
<sequence>MRMDLYVWEGDGCMSSCDPDCLIALAYIQATHAPVQVNTCTNPRTSPSGVLPYLEVSDKELVVTKCLKDVSGIIRYLRENGYDLDEHFTRRQCARATALNSYIQTHISPFVIYNIYGENAQYEARRSWFAARLPFPLGFTVPNITRSFYCRRHIDHVDADTRRPNPDTRVNLTDLSFMNKRPDSTDFAALGTTTAHMKERKDHASAQDITENERHQARASACLADLAKLYDVSGGPYLYGDKLCSVDVVLYGHAMFMSSWDSTGGLEKHADKYPNAHTMRDLIRKTTCVSKLMDEVNTSILHSDSTVFRSIASIDREYETRRESTFKAKRNASLDELHELENTVPLYAYDTRRNSEGSDDGYDREEPEEYHEESWRKYISFGVAGMAMLLYAISTITVAVEEPDNEDDHDWEI</sequence>
<evidence type="ECO:0000313" key="11">
    <source>
        <dbReference type="Proteomes" id="UP000054560"/>
    </source>
</evidence>
<dbReference type="InterPro" id="IPR036282">
    <property type="entry name" value="Glutathione-S-Trfase_C_sf"/>
</dbReference>
<keyword evidence="3" id="KW-1000">Mitochondrion outer membrane</keyword>
<keyword evidence="8" id="KW-1133">Transmembrane helix</keyword>
<dbReference type="GO" id="GO:0007005">
    <property type="term" value="P:mitochondrion organization"/>
    <property type="evidence" value="ECO:0007669"/>
    <property type="project" value="TreeGrafter"/>
</dbReference>
<evidence type="ECO:0000259" key="9">
    <source>
        <dbReference type="Pfam" id="PF10568"/>
    </source>
</evidence>
<comment type="subcellular location">
    <subcellularLocation>
        <location evidence="1">Mitochondrion outer membrane</location>
    </subcellularLocation>
</comment>
<evidence type="ECO:0000256" key="7">
    <source>
        <dbReference type="SAM" id="MobiDB-lite"/>
    </source>
</evidence>
<dbReference type="EMBL" id="KQ242847">
    <property type="protein sequence ID" value="KNC77087.1"/>
    <property type="molecule type" value="Genomic_DNA"/>
</dbReference>
<keyword evidence="2" id="KW-0813">Transport</keyword>
<evidence type="ECO:0000256" key="4">
    <source>
        <dbReference type="ARBA" id="ARBA00022927"/>
    </source>
</evidence>
<reference evidence="10 11" key="1">
    <citation type="submission" date="2011-02" db="EMBL/GenBank/DDBJ databases">
        <title>The Genome Sequence of Sphaeroforma arctica JP610.</title>
        <authorList>
            <consortium name="The Broad Institute Genome Sequencing Platform"/>
            <person name="Russ C."/>
            <person name="Cuomo C."/>
            <person name="Young S.K."/>
            <person name="Zeng Q."/>
            <person name="Gargeya S."/>
            <person name="Alvarado L."/>
            <person name="Berlin A."/>
            <person name="Chapman S.B."/>
            <person name="Chen Z."/>
            <person name="Freedman E."/>
            <person name="Gellesch M."/>
            <person name="Goldberg J."/>
            <person name="Griggs A."/>
            <person name="Gujja S."/>
            <person name="Heilman E."/>
            <person name="Heiman D."/>
            <person name="Howarth C."/>
            <person name="Mehta T."/>
            <person name="Neiman D."/>
            <person name="Pearson M."/>
            <person name="Roberts A."/>
            <person name="Saif S."/>
            <person name="Shea T."/>
            <person name="Shenoy N."/>
            <person name="Sisk P."/>
            <person name="Stolte C."/>
            <person name="Sykes S."/>
            <person name="White J."/>
            <person name="Yandava C."/>
            <person name="Burger G."/>
            <person name="Gray M.W."/>
            <person name="Holland P.W.H."/>
            <person name="King N."/>
            <person name="Lang F.B.F."/>
            <person name="Roger A.J."/>
            <person name="Ruiz-Trillo I."/>
            <person name="Haas B."/>
            <person name="Nusbaum C."/>
            <person name="Birren B."/>
        </authorList>
    </citation>
    <scope>NUCLEOTIDE SEQUENCE [LARGE SCALE GENOMIC DNA]</scope>
    <source>
        <strain evidence="10 11">JP610</strain>
    </source>
</reference>